<dbReference type="InterPro" id="IPR003789">
    <property type="entry name" value="Asn/Gln_tRNA_amidoTrase-B-like"/>
</dbReference>
<dbReference type="SUPFAM" id="SSF89095">
    <property type="entry name" value="GatB/YqeY motif"/>
    <property type="match status" value="1"/>
</dbReference>
<name>A0ABQ5KQE2_9EUKA</name>
<protein>
    <recommendedName>
        <fullName evidence="3">GatB/YqeY domain-containing protein</fullName>
    </recommendedName>
</protein>
<dbReference type="EMBL" id="BQXS01003413">
    <property type="protein sequence ID" value="GKT34231.1"/>
    <property type="molecule type" value="Genomic_DNA"/>
</dbReference>
<dbReference type="PANTHER" id="PTHR28055:SF1">
    <property type="entry name" value="ALTERED INHERITANCE OF MITOCHONDRIA PROTEIN 41, MITOCHONDRIAL"/>
    <property type="match status" value="1"/>
</dbReference>
<dbReference type="InterPro" id="IPR042184">
    <property type="entry name" value="YqeY/Aim41_N"/>
</dbReference>
<accession>A0ABQ5KQE2</accession>
<comment type="caution">
    <text evidence="1">The sequence shown here is derived from an EMBL/GenBank/DDBJ whole genome shotgun (WGS) entry which is preliminary data.</text>
</comment>
<sequence>MEYKMSLKEQLKSDLKEAMKAKDIKKRDSIRSINTMIKQIEVDERIELDDAKIIQLIQKGVKQREEAIIQFKEAKRDDLVANEQEQIDIFSLYLPKQLTDDELEILIQTIIDEVGASSMKDMGKIMNPAKEKVAGRADGKRINQVVKKLLS</sequence>
<dbReference type="Gene3D" id="1.10.10.410">
    <property type="match status" value="1"/>
</dbReference>
<dbReference type="Proteomes" id="UP001057375">
    <property type="component" value="Unassembled WGS sequence"/>
</dbReference>
<keyword evidence="2" id="KW-1185">Reference proteome</keyword>
<dbReference type="PANTHER" id="PTHR28055">
    <property type="entry name" value="ALTERED INHERITANCE OF MITOCHONDRIA PROTEIN 41, MITOCHONDRIAL"/>
    <property type="match status" value="1"/>
</dbReference>
<evidence type="ECO:0008006" key="3">
    <source>
        <dbReference type="Google" id="ProtNLM"/>
    </source>
</evidence>
<organism evidence="1 2">
    <name type="scientific">Aduncisulcus paluster</name>
    <dbReference type="NCBI Taxonomy" id="2918883"/>
    <lineage>
        <taxon>Eukaryota</taxon>
        <taxon>Metamonada</taxon>
        <taxon>Carpediemonas-like organisms</taxon>
        <taxon>Aduncisulcus</taxon>
    </lineage>
</organism>
<evidence type="ECO:0000313" key="1">
    <source>
        <dbReference type="EMBL" id="GKT34231.1"/>
    </source>
</evidence>
<reference evidence="1" key="1">
    <citation type="submission" date="2022-03" db="EMBL/GenBank/DDBJ databases">
        <title>Draft genome sequence of Aduncisulcus paluster, a free-living microaerophilic Fornicata.</title>
        <authorList>
            <person name="Yuyama I."/>
            <person name="Kume K."/>
            <person name="Tamura T."/>
            <person name="Inagaki Y."/>
            <person name="Hashimoto T."/>
        </authorList>
    </citation>
    <scope>NUCLEOTIDE SEQUENCE</scope>
    <source>
        <strain evidence="1">NY0171</strain>
    </source>
</reference>
<proteinExistence type="predicted"/>
<dbReference type="Gene3D" id="1.10.1510.10">
    <property type="entry name" value="Uncharacterised protein YqeY/AIM41 PF09424, N-terminal domain"/>
    <property type="match status" value="1"/>
</dbReference>
<dbReference type="Pfam" id="PF09424">
    <property type="entry name" value="YqeY"/>
    <property type="match status" value="1"/>
</dbReference>
<dbReference type="InterPro" id="IPR023168">
    <property type="entry name" value="GatB_Yqey_C_2"/>
</dbReference>
<evidence type="ECO:0000313" key="2">
    <source>
        <dbReference type="Proteomes" id="UP001057375"/>
    </source>
</evidence>
<gene>
    <name evidence="1" type="ORF">ADUPG1_002774</name>
</gene>
<dbReference type="InterPro" id="IPR019004">
    <property type="entry name" value="YqeY/Aim41"/>
</dbReference>